<comment type="caution">
    <text evidence="2">The sequence shown here is derived from an EMBL/GenBank/DDBJ whole genome shotgun (WGS) entry which is preliminary data.</text>
</comment>
<feature type="compositionally biased region" description="Acidic residues" evidence="1">
    <location>
        <begin position="1"/>
        <end position="33"/>
    </location>
</feature>
<dbReference type="EMBL" id="BAAAPC010000022">
    <property type="protein sequence ID" value="GAA2011161.1"/>
    <property type="molecule type" value="Genomic_DNA"/>
</dbReference>
<accession>A0ABP5EXW2</accession>
<proteinExistence type="predicted"/>
<organism evidence="2 3">
    <name type="scientific">Nocardiopsis rhodophaea</name>
    <dbReference type="NCBI Taxonomy" id="280238"/>
    <lineage>
        <taxon>Bacteria</taxon>
        <taxon>Bacillati</taxon>
        <taxon>Actinomycetota</taxon>
        <taxon>Actinomycetes</taxon>
        <taxon>Streptosporangiales</taxon>
        <taxon>Nocardiopsidaceae</taxon>
        <taxon>Nocardiopsis</taxon>
    </lineage>
</organism>
<evidence type="ECO:0000256" key="1">
    <source>
        <dbReference type="SAM" id="MobiDB-lite"/>
    </source>
</evidence>
<dbReference type="Proteomes" id="UP001501585">
    <property type="component" value="Unassembled WGS sequence"/>
</dbReference>
<name>A0ABP5EXW2_9ACTN</name>
<reference evidence="3" key="1">
    <citation type="journal article" date="2019" name="Int. J. Syst. Evol. Microbiol.">
        <title>The Global Catalogue of Microorganisms (GCM) 10K type strain sequencing project: providing services to taxonomists for standard genome sequencing and annotation.</title>
        <authorList>
            <consortium name="The Broad Institute Genomics Platform"/>
            <consortium name="The Broad Institute Genome Sequencing Center for Infectious Disease"/>
            <person name="Wu L."/>
            <person name="Ma J."/>
        </authorList>
    </citation>
    <scope>NUCLEOTIDE SEQUENCE [LARGE SCALE GENOMIC DNA]</scope>
    <source>
        <strain evidence="3">JCM 15313</strain>
    </source>
</reference>
<evidence type="ECO:0000313" key="2">
    <source>
        <dbReference type="EMBL" id="GAA2011161.1"/>
    </source>
</evidence>
<sequence length="56" mass="6253">MLSEPPEEDEPEEDVEEEDVDEDASEDVEDDADSLWPLPDVPAVTELSELVPLSVR</sequence>
<feature type="region of interest" description="Disordered" evidence="1">
    <location>
        <begin position="1"/>
        <end position="42"/>
    </location>
</feature>
<gene>
    <name evidence="2" type="ORF">GCM10009799_44250</name>
</gene>
<keyword evidence="3" id="KW-1185">Reference proteome</keyword>
<evidence type="ECO:0000313" key="3">
    <source>
        <dbReference type="Proteomes" id="UP001501585"/>
    </source>
</evidence>
<protein>
    <submittedName>
        <fullName evidence="2">Uncharacterized protein</fullName>
    </submittedName>
</protein>